<dbReference type="RefSeq" id="WP_269265641.1">
    <property type="nucleotide sequence ID" value="NZ_CP098248.1"/>
</dbReference>
<evidence type="ECO:0000313" key="2">
    <source>
        <dbReference type="EMBL" id="WAV98026.1"/>
    </source>
</evidence>
<gene>
    <name evidence="2" type="ORF">NB645_04675</name>
</gene>
<evidence type="ECO:0000313" key="3">
    <source>
        <dbReference type="Proteomes" id="UP001164794"/>
    </source>
</evidence>
<sequence length="167" mass="18072">MNMDDMYGAMIAKLQEIAARCINDYRMSAGVFPRQGLELAGSQGGQLPGPEVARAMRGWAARQNAGGAVRDWLHEGGMMQQRMQYPQPVPARGRHPESAREIPAGSTPLSRLSDRIEEMGLVETGAFSGGNAALPADNPGRRVSYDDPRLVRFRMAAGYGDGDGFYG</sequence>
<reference evidence="2" key="1">
    <citation type="journal article" date="2022" name="Front. Microbiol.">
        <title>New perspectives on an old grouping: The genomic and phenotypic variability of Oxalobacter formigenes and the implications for calcium oxalate stone prevention.</title>
        <authorList>
            <person name="Chmiel J.A."/>
            <person name="Carr C."/>
            <person name="Stuivenberg G.A."/>
            <person name="Venema R."/>
            <person name="Chanyi R.M."/>
            <person name="Al K.F."/>
            <person name="Giguere D."/>
            <person name="Say H."/>
            <person name="Akouris P.P."/>
            <person name="Dominguez Romero S.A."/>
            <person name="Kwong A."/>
            <person name="Tai V."/>
            <person name="Koval S.F."/>
            <person name="Razvi H."/>
            <person name="Bjazevic J."/>
            <person name="Burton J.P."/>
        </authorList>
    </citation>
    <scope>NUCLEOTIDE SEQUENCE</scope>
    <source>
        <strain evidence="2">HOxNP-1</strain>
    </source>
</reference>
<feature type="region of interest" description="Disordered" evidence="1">
    <location>
        <begin position="87"/>
        <end position="107"/>
    </location>
</feature>
<protein>
    <submittedName>
        <fullName evidence="2">Uncharacterized protein</fullName>
    </submittedName>
</protein>
<proteinExistence type="predicted"/>
<organism evidence="2 3">
    <name type="scientific">Oxalobacter aliiformigenes</name>
    <dbReference type="NCBI Taxonomy" id="2946593"/>
    <lineage>
        <taxon>Bacteria</taxon>
        <taxon>Pseudomonadati</taxon>
        <taxon>Pseudomonadota</taxon>
        <taxon>Betaproteobacteria</taxon>
        <taxon>Burkholderiales</taxon>
        <taxon>Oxalobacteraceae</taxon>
        <taxon>Oxalobacter</taxon>
    </lineage>
</organism>
<keyword evidence="3" id="KW-1185">Reference proteome</keyword>
<evidence type="ECO:0000256" key="1">
    <source>
        <dbReference type="SAM" id="MobiDB-lite"/>
    </source>
</evidence>
<accession>A0ABY7JKR2</accession>
<dbReference type="EMBL" id="CP098248">
    <property type="protein sequence ID" value="WAV98026.1"/>
    <property type="molecule type" value="Genomic_DNA"/>
</dbReference>
<name>A0ABY7JKR2_9BURK</name>
<dbReference type="Proteomes" id="UP001164794">
    <property type="component" value="Chromosome"/>
</dbReference>